<dbReference type="InterPro" id="IPR046134">
    <property type="entry name" value="DUF6131"/>
</dbReference>
<keyword evidence="3" id="KW-1185">Reference proteome</keyword>
<sequence>MVVLGLVLLVLGFLFKISILWTIGIVVLVIGLVLMLMGSMGRAVGGRRHYY</sequence>
<dbReference type="EMBL" id="JAEMNV010000003">
    <property type="protein sequence ID" value="MBJ8339000.1"/>
    <property type="molecule type" value="Genomic_DNA"/>
</dbReference>
<dbReference type="RefSeq" id="WP_199703724.1">
    <property type="nucleotide sequence ID" value="NZ_JAEMNV010000003.1"/>
</dbReference>
<gene>
    <name evidence="2" type="ORF">JGU71_08900</name>
</gene>
<evidence type="ECO:0000313" key="2">
    <source>
        <dbReference type="EMBL" id="MBJ8339000.1"/>
    </source>
</evidence>
<dbReference type="Proteomes" id="UP000655868">
    <property type="component" value="Unassembled WGS sequence"/>
</dbReference>
<organism evidence="2 3">
    <name type="scientific">Antrihabitans stalagmiti</name>
    <dbReference type="NCBI Taxonomy" id="2799499"/>
    <lineage>
        <taxon>Bacteria</taxon>
        <taxon>Bacillati</taxon>
        <taxon>Actinomycetota</taxon>
        <taxon>Actinomycetes</taxon>
        <taxon>Mycobacteriales</taxon>
        <taxon>Nocardiaceae</taxon>
        <taxon>Antrihabitans</taxon>
    </lineage>
</organism>
<keyword evidence="1" id="KW-0812">Transmembrane</keyword>
<evidence type="ECO:0000256" key="1">
    <source>
        <dbReference type="SAM" id="Phobius"/>
    </source>
</evidence>
<proteinExistence type="predicted"/>
<name>A0A934U2G5_9NOCA</name>
<protein>
    <submittedName>
        <fullName evidence="2">Twin-arginine translocase TatA/TatE family subunit</fullName>
    </submittedName>
</protein>
<keyword evidence="1" id="KW-0472">Membrane</keyword>
<comment type="caution">
    <text evidence="2">The sequence shown here is derived from an EMBL/GenBank/DDBJ whole genome shotgun (WGS) entry which is preliminary data.</text>
</comment>
<dbReference type="AlphaFoldDB" id="A0A934U2G5"/>
<keyword evidence="1" id="KW-1133">Transmembrane helix</keyword>
<evidence type="ECO:0000313" key="3">
    <source>
        <dbReference type="Proteomes" id="UP000655868"/>
    </source>
</evidence>
<reference evidence="2" key="1">
    <citation type="submission" date="2020-12" db="EMBL/GenBank/DDBJ databases">
        <title>Antrihabitans popcorni sp. nov. and Antrihabitans auranticaus sp. nov., isolated from a larva cave.</title>
        <authorList>
            <person name="Lee S.D."/>
            <person name="Kim I.S."/>
        </authorList>
    </citation>
    <scope>NUCLEOTIDE SEQUENCE</scope>
    <source>
        <strain evidence="2">YC3-6</strain>
    </source>
</reference>
<accession>A0A934U2G5</accession>
<feature type="transmembrane region" description="Helical" evidence="1">
    <location>
        <begin position="6"/>
        <end position="38"/>
    </location>
</feature>
<dbReference type="Pfam" id="PF19626">
    <property type="entry name" value="DUF6131"/>
    <property type="match status" value="1"/>
</dbReference>